<keyword evidence="1" id="KW-0732">Signal</keyword>
<dbReference type="KEGG" id="ada:A5CPEGH6_10380"/>
<name>A0A4Y1WZP0_9BACT</name>
<feature type="chain" id="PRO_5021333498" evidence="1">
    <location>
        <begin position="20"/>
        <end position="742"/>
    </location>
</feature>
<evidence type="ECO:0000313" key="2">
    <source>
        <dbReference type="EMBL" id="BBL06400.1"/>
    </source>
</evidence>
<dbReference type="EMBL" id="AP019736">
    <property type="protein sequence ID" value="BBL06400.1"/>
    <property type="molecule type" value="Genomic_DNA"/>
</dbReference>
<organism evidence="2 3">
    <name type="scientific">Alistipes dispar</name>
    <dbReference type="NCBI Taxonomy" id="2585119"/>
    <lineage>
        <taxon>Bacteria</taxon>
        <taxon>Pseudomonadati</taxon>
        <taxon>Bacteroidota</taxon>
        <taxon>Bacteroidia</taxon>
        <taxon>Bacteroidales</taxon>
        <taxon>Rikenellaceae</taxon>
        <taxon>Alistipes</taxon>
    </lineage>
</organism>
<accession>A0A4Y1WZP0</accession>
<evidence type="ECO:0000256" key="1">
    <source>
        <dbReference type="SAM" id="SignalP"/>
    </source>
</evidence>
<feature type="signal peptide" evidence="1">
    <location>
        <begin position="1"/>
        <end position="19"/>
    </location>
</feature>
<keyword evidence="3" id="KW-1185">Reference proteome</keyword>
<dbReference type="Proteomes" id="UP000319374">
    <property type="component" value="Chromosome"/>
</dbReference>
<gene>
    <name evidence="2" type="ORF">A5CPEGH6_10380</name>
</gene>
<dbReference type="GeneID" id="98673016"/>
<sequence>MKHVLSTLCVLLFPLLAQAGGADVVIENAAVRLVIGADGAARSLIHKSTGEECLAAEMRTPICAITQYRPYDNENFLIYPAKPRVFPACRVERRGDRLYVGFEDTYDIAVIRLDIEDDYIGFSLERVDYRIEAYGVKRQTEIDEFALLQLPLRPRAHFGEWLNVVWDDRVAVNLLGTHPGTRIDAFPTAEATTLYAGLDAQVGLFGPGAALVVSSREGLLPAIGQIERDYDLPRGVESRRDGSYRCSYYSLRGVTPENIDAHIEYARRGGFRTMMVYYVDFARSCGHYGWREEYPGGMEDLRYVTDRIRAAGMIPGLHFHYSKVGVNDPYINGGHPDTRMNSVCELVLAEPAGVADTVLVVEGNTQGLRREEGRRLLHLGDELISYADCTTRPPYMLTGCRRGLHNSQPAAHAAGSRARLLDVDDWPLFVRIDQNTGIQREIAGRLGRIYAEAGFRFVYFDGAEDVPMPYWYNVSRSQSVVYDALRPAPLFAEGALKSHFGWHILSRGNAFDIFPPEYIRPAMKKYTLRCAARNAEDFTAVDFGWVNYLAPGGATIGMQPDMYEYIYCKALAWDAPVSLVGNLEELRRHPRTEDNLRVMERWERAKLADVFTPEQKERLKDPDREFFLFEDSQGRFELYPCRQLTPDDESGVRAFLFRRGTKSCILYWHTSGEDQLRLTLPASRPTLTDDRGRRIAFRREGRLCLLPAAGRAVLELDLPEEEAERLFLGAVRKINRPIEPQK</sequence>
<dbReference type="RefSeq" id="WP_141428224.1">
    <property type="nucleotide sequence ID" value="NZ_AP019736.1"/>
</dbReference>
<protein>
    <submittedName>
        <fullName evidence="2">Uncharacterized protein</fullName>
    </submittedName>
</protein>
<dbReference type="AlphaFoldDB" id="A0A4Y1WZP0"/>
<reference evidence="3" key="1">
    <citation type="submission" date="2019-06" db="EMBL/GenBank/DDBJ databases">
        <title>Alistipes onderdonkii subsp. vulgaris subsp. nov., Alistipes dispar sp. nov. and Alistipes communis sp. nov., isolated from human faeces, and creation of Alistipes onderdonkii subsp. onderdonkii subsp. nov.</title>
        <authorList>
            <person name="Sakamoto M."/>
            <person name="Ikeyama N."/>
            <person name="Ogata Y."/>
            <person name="Suda W."/>
            <person name="Iino T."/>
            <person name="Hattori M."/>
            <person name="Ohkuma M."/>
        </authorList>
    </citation>
    <scope>NUCLEOTIDE SEQUENCE [LARGE SCALE GENOMIC DNA]</scope>
    <source>
        <strain evidence="3">5CPEGH6</strain>
    </source>
</reference>
<dbReference type="OrthoDB" id="2484068at2"/>
<proteinExistence type="predicted"/>
<evidence type="ECO:0000313" key="3">
    <source>
        <dbReference type="Proteomes" id="UP000319374"/>
    </source>
</evidence>